<proteinExistence type="predicted"/>
<dbReference type="InterPro" id="IPR036249">
    <property type="entry name" value="Thioredoxin-like_sf"/>
</dbReference>
<protein>
    <submittedName>
        <fullName evidence="1">Uncharacterized protein</fullName>
    </submittedName>
</protein>
<dbReference type="Gene3D" id="3.40.30.10">
    <property type="entry name" value="Glutaredoxin"/>
    <property type="match status" value="1"/>
</dbReference>
<sequence length="90" mass="10110">MKIKVCVGSNCMFLGSLNILDQIENLDDIILGDNEFYKDEPIEVEAVKCLGLCKVTEDNIAPIVMIDGEPMFRASSQLVMEKILSKMKRN</sequence>
<organism evidence="1">
    <name type="scientific">bioreactor metagenome</name>
    <dbReference type="NCBI Taxonomy" id="1076179"/>
    <lineage>
        <taxon>unclassified sequences</taxon>
        <taxon>metagenomes</taxon>
        <taxon>ecological metagenomes</taxon>
    </lineage>
</organism>
<comment type="caution">
    <text evidence="1">The sequence shown here is derived from an EMBL/GenBank/DDBJ whole genome shotgun (WGS) entry which is preliminary data.</text>
</comment>
<dbReference type="Pfam" id="PF01257">
    <property type="entry name" value="2Fe-2S_thioredx"/>
    <property type="match status" value="1"/>
</dbReference>
<gene>
    <name evidence="1" type="ORF">SDC9_94159</name>
</gene>
<dbReference type="SUPFAM" id="SSF52833">
    <property type="entry name" value="Thioredoxin-like"/>
    <property type="match status" value="1"/>
</dbReference>
<reference evidence="1" key="1">
    <citation type="submission" date="2019-08" db="EMBL/GenBank/DDBJ databases">
        <authorList>
            <person name="Kucharzyk K."/>
            <person name="Murdoch R.W."/>
            <person name="Higgins S."/>
            <person name="Loffler F."/>
        </authorList>
    </citation>
    <scope>NUCLEOTIDE SEQUENCE</scope>
</reference>
<dbReference type="EMBL" id="VSSQ01011680">
    <property type="protein sequence ID" value="MPM47449.1"/>
    <property type="molecule type" value="Genomic_DNA"/>
</dbReference>
<evidence type="ECO:0000313" key="1">
    <source>
        <dbReference type="EMBL" id="MPM47449.1"/>
    </source>
</evidence>
<dbReference type="AlphaFoldDB" id="A0A645A2N0"/>
<accession>A0A645A2N0</accession>
<name>A0A645A2N0_9ZZZZ</name>